<dbReference type="AlphaFoldDB" id="A0A9Q5HRX8"/>
<protein>
    <submittedName>
        <fullName evidence="3">Uncharacterized protein</fullName>
    </submittedName>
</protein>
<proteinExistence type="predicted"/>
<name>A0A9Q5HRX8_SANBA</name>
<keyword evidence="4" id="KW-1185">Reference proteome</keyword>
<evidence type="ECO:0000313" key="3">
    <source>
        <dbReference type="EMBL" id="OCB84893.1"/>
    </source>
</evidence>
<evidence type="ECO:0000313" key="4">
    <source>
        <dbReference type="Proteomes" id="UP000757232"/>
    </source>
</evidence>
<feature type="signal peptide" evidence="2">
    <location>
        <begin position="1"/>
        <end position="16"/>
    </location>
</feature>
<accession>A0A9Q5HRX8</accession>
<comment type="caution">
    <text evidence="3">The sequence shown here is derived from an EMBL/GenBank/DDBJ whole genome shotgun (WGS) entry which is preliminary data.</text>
</comment>
<feature type="region of interest" description="Disordered" evidence="1">
    <location>
        <begin position="156"/>
        <end position="196"/>
    </location>
</feature>
<gene>
    <name evidence="3" type="ORF">A7U60_g8115</name>
</gene>
<sequence>MLPITLLAIPTQIALAAANLLCSAQKQSTRFTISPETGLSSTEHAGSAIPSLLRQRTVRDGGTLSHRAMDHIQSMLEFDGLSSSVGTQFAWRASRILSYDAERMSSKAKHAVRDARRAGNSSLYLVFKVADGQLTELSSQVRPETSQQLFAITSKDSQLEHLAGPSGPRRNVSRTSKPCGECSDSKSKSQTSMQFHSPLPEHTVLPTIAPPAPSINYTGPYIDGLGAQLHGQFSSETYVHQEFQNVTMTPGESLHTYVDGLHSGAGEPSQVGTPWFPEFSYNPPPGQPTMYAMDFQPTAQYQQNNGNCYGYW</sequence>
<dbReference type="Proteomes" id="UP000757232">
    <property type="component" value="Unassembled WGS sequence"/>
</dbReference>
<reference evidence="3" key="1">
    <citation type="submission" date="2016-06" db="EMBL/GenBank/DDBJ databases">
        <title>Draft Genome sequence of the fungus Inonotus baumii.</title>
        <authorList>
            <person name="Zhu H."/>
            <person name="Lin W."/>
        </authorList>
    </citation>
    <scope>NUCLEOTIDE SEQUENCE</scope>
    <source>
        <strain evidence="3">821</strain>
    </source>
</reference>
<feature type="chain" id="PRO_5040164909" evidence="2">
    <location>
        <begin position="17"/>
        <end position="312"/>
    </location>
</feature>
<keyword evidence="2" id="KW-0732">Signal</keyword>
<evidence type="ECO:0000256" key="2">
    <source>
        <dbReference type="SAM" id="SignalP"/>
    </source>
</evidence>
<organism evidence="3 4">
    <name type="scientific">Sanghuangporus baumii</name>
    <name type="common">Phellinus baumii</name>
    <dbReference type="NCBI Taxonomy" id="108892"/>
    <lineage>
        <taxon>Eukaryota</taxon>
        <taxon>Fungi</taxon>
        <taxon>Dikarya</taxon>
        <taxon>Basidiomycota</taxon>
        <taxon>Agaricomycotina</taxon>
        <taxon>Agaricomycetes</taxon>
        <taxon>Hymenochaetales</taxon>
        <taxon>Hymenochaetaceae</taxon>
        <taxon>Sanghuangporus</taxon>
    </lineage>
</organism>
<dbReference type="EMBL" id="LNZH02000213">
    <property type="protein sequence ID" value="OCB84893.1"/>
    <property type="molecule type" value="Genomic_DNA"/>
</dbReference>
<evidence type="ECO:0000256" key="1">
    <source>
        <dbReference type="SAM" id="MobiDB-lite"/>
    </source>
</evidence>